<dbReference type="Pfam" id="PF01547">
    <property type="entry name" value="SBP_bac_1"/>
    <property type="match status" value="1"/>
</dbReference>
<evidence type="ECO:0000313" key="3">
    <source>
        <dbReference type="EMBL" id="TVZ06755.1"/>
    </source>
</evidence>
<keyword evidence="2" id="KW-0732">Signal</keyword>
<organism evidence="3 4">
    <name type="scientific">Trebonia kvetii</name>
    <dbReference type="NCBI Taxonomy" id="2480626"/>
    <lineage>
        <taxon>Bacteria</taxon>
        <taxon>Bacillati</taxon>
        <taxon>Actinomycetota</taxon>
        <taxon>Actinomycetes</taxon>
        <taxon>Streptosporangiales</taxon>
        <taxon>Treboniaceae</taxon>
        <taxon>Trebonia</taxon>
    </lineage>
</organism>
<reference evidence="3 4" key="1">
    <citation type="submission" date="2018-11" db="EMBL/GenBank/DDBJ databases">
        <title>Trebonia kvetii gen.nov., sp.nov., a novel acidophilic actinobacterium, and proposal of the new actinobacterial family Treboniaceae fam. nov.</title>
        <authorList>
            <person name="Rapoport D."/>
            <person name="Sagova-Mareckova M."/>
            <person name="Sedlacek I."/>
            <person name="Provaznik J."/>
            <person name="Kralova S."/>
            <person name="Pavlinic D."/>
            <person name="Benes V."/>
            <person name="Kopecky J."/>
        </authorList>
    </citation>
    <scope>NUCLEOTIDE SEQUENCE [LARGE SCALE GENOMIC DNA]</scope>
    <source>
        <strain evidence="3 4">15Tr583</strain>
    </source>
</reference>
<feature type="signal peptide" evidence="2">
    <location>
        <begin position="1"/>
        <end position="35"/>
    </location>
</feature>
<keyword evidence="4" id="KW-1185">Reference proteome</keyword>
<feature type="region of interest" description="Disordered" evidence="1">
    <location>
        <begin position="41"/>
        <end position="72"/>
    </location>
</feature>
<evidence type="ECO:0000313" key="4">
    <source>
        <dbReference type="Proteomes" id="UP000460272"/>
    </source>
</evidence>
<protein>
    <submittedName>
        <fullName evidence="3">Carbohydrate ABC transporter substrate-binding protein</fullName>
    </submittedName>
</protein>
<proteinExistence type="predicted"/>
<name>A0A6P2C8C4_9ACTN</name>
<accession>A0A6P2C8C4</accession>
<sequence length="478" mass="50075">MALISRAPRARRRPRVSWARGASAAGVIALAAALAACGNSSSSSSPTATGSSSAATGSSPSATGASSAPATGKVGGSLTVWVDAVRLPAAQAYAKAHPNVNVKIVTFDGDGNGATTMQTKIQLWNRTGSGWPDVIFSEQVNDPVWMAEKPFDFAEPVKGLIPDSVLSQWPAPSTAQCTVNGTQVCVQDNLAQVVLWVNKKLMDQFGYTVPTTWQQWAALGQKVATEHPGYIVGNIGDSFSHWIYLWGDQCPLEQLTGSQLLINAADTHCTRMASLLDPLIKGGALPPLSVFTPDFAKKYGGAADKVLMMPGPSWYATSLFRDTLHIPAGQITAATPLQWENEPITTGQVGGGPWIISKHSTNLATAADFVTWATTVYNPDPTGANARAGYPAYAPVAAKWLAGMATNSYFAADPTPALKAAAADIWKGWSIVTYPDQPVWSNTVVTGLVAGKSLSSLLPAFGSALAQAAQAAGYQVTQ</sequence>
<dbReference type="OrthoDB" id="2513534at2"/>
<dbReference type="InterPro" id="IPR006059">
    <property type="entry name" value="SBP"/>
</dbReference>
<dbReference type="Proteomes" id="UP000460272">
    <property type="component" value="Unassembled WGS sequence"/>
</dbReference>
<dbReference type="EMBL" id="RPFW01000001">
    <property type="protein sequence ID" value="TVZ06755.1"/>
    <property type="molecule type" value="Genomic_DNA"/>
</dbReference>
<dbReference type="SUPFAM" id="SSF53850">
    <property type="entry name" value="Periplasmic binding protein-like II"/>
    <property type="match status" value="1"/>
</dbReference>
<feature type="chain" id="PRO_5039687782" evidence="2">
    <location>
        <begin position="36"/>
        <end position="478"/>
    </location>
</feature>
<gene>
    <name evidence="3" type="ORF">EAS64_05160</name>
</gene>
<evidence type="ECO:0000256" key="2">
    <source>
        <dbReference type="SAM" id="SignalP"/>
    </source>
</evidence>
<comment type="caution">
    <text evidence="3">The sequence shown here is derived from an EMBL/GenBank/DDBJ whole genome shotgun (WGS) entry which is preliminary data.</text>
</comment>
<evidence type="ECO:0000256" key="1">
    <source>
        <dbReference type="SAM" id="MobiDB-lite"/>
    </source>
</evidence>
<dbReference type="Gene3D" id="3.40.190.10">
    <property type="entry name" value="Periplasmic binding protein-like II"/>
    <property type="match status" value="1"/>
</dbReference>
<dbReference type="AlphaFoldDB" id="A0A6P2C8C4"/>